<dbReference type="EMBL" id="UINC01153401">
    <property type="protein sequence ID" value="SVD48104.1"/>
    <property type="molecule type" value="Genomic_DNA"/>
</dbReference>
<feature type="non-terminal residue" evidence="1">
    <location>
        <position position="68"/>
    </location>
</feature>
<reference evidence="1" key="1">
    <citation type="submission" date="2018-05" db="EMBL/GenBank/DDBJ databases">
        <authorList>
            <person name="Lanie J.A."/>
            <person name="Ng W.-L."/>
            <person name="Kazmierczak K.M."/>
            <person name="Andrzejewski T.M."/>
            <person name="Davidsen T.M."/>
            <person name="Wayne K.J."/>
            <person name="Tettelin H."/>
            <person name="Glass J.I."/>
            <person name="Rusch D."/>
            <person name="Podicherti R."/>
            <person name="Tsui H.-C.T."/>
            <person name="Winkler M.E."/>
        </authorList>
    </citation>
    <scope>NUCLEOTIDE SEQUENCE</scope>
</reference>
<proteinExistence type="predicted"/>
<gene>
    <name evidence="1" type="ORF">METZ01_LOCUS400958</name>
</gene>
<sequence>MYQKTMFAVMVALCFVGSQASIAVENGPTFATGDKWAFGKEIDLMDEIRPQIEELEGNITELMESDEA</sequence>
<protein>
    <submittedName>
        <fullName evidence="1">Uncharacterized protein</fullName>
    </submittedName>
</protein>
<accession>A0A382VNU4</accession>
<dbReference type="AlphaFoldDB" id="A0A382VNU4"/>
<evidence type="ECO:0000313" key="1">
    <source>
        <dbReference type="EMBL" id="SVD48104.1"/>
    </source>
</evidence>
<name>A0A382VNU4_9ZZZZ</name>
<organism evidence="1">
    <name type="scientific">marine metagenome</name>
    <dbReference type="NCBI Taxonomy" id="408172"/>
    <lineage>
        <taxon>unclassified sequences</taxon>
        <taxon>metagenomes</taxon>
        <taxon>ecological metagenomes</taxon>
    </lineage>
</organism>